<name>A0A8S5LHX8_9CAUD</name>
<accession>A0A8S5LHX8</accession>
<evidence type="ECO:0000313" key="1">
    <source>
        <dbReference type="EMBL" id="DAD69701.1"/>
    </source>
</evidence>
<dbReference type="InterPro" id="IPR032331">
    <property type="entry name" value="DUF4856"/>
</dbReference>
<dbReference type="EMBL" id="BK015854">
    <property type="protein sequence ID" value="DAD69701.1"/>
    <property type="molecule type" value="Genomic_DNA"/>
</dbReference>
<reference evidence="1" key="1">
    <citation type="journal article" date="2021" name="Proc. Natl. Acad. Sci. U.S.A.">
        <title>A Catalog of Tens of Thousands of Viruses from Human Metagenomes Reveals Hidden Associations with Chronic Diseases.</title>
        <authorList>
            <person name="Tisza M.J."/>
            <person name="Buck C.B."/>
        </authorList>
    </citation>
    <scope>NUCLEOTIDE SEQUENCE</scope>
    <source>
        <strain evidence="1">CtFCq8</strain>
    </source>
</reference>
<evidence type="ECO:0008006" key="2">
    <source>
        <dbReference type="Google" id="ProtNLM"/>
    </source>
</evidence>
<protein>
    <recommendedName>
        <fullName evidence="2">DUF4856 domain-containing protein</fullName>
    </recommendedName>
</protein>
<proteinExistence type="predicted"/>
<dbReference type="Pfam" id="PF16148">
    <property type="entry name" value="DUF4856"/>
    <property type="match status" value="1"/>
</dbReference>
<organism evidence="1">
    <name type="scientific">Myoviridae sp. ctFCq8</name>
    <dbReference type="NCBI Taxonomy" id="2827605"/>
    <lineage>
        <taxon>Viruses</taxon>
        <taxon>Duplodnaviria</taxon>
        <taxon>Heunggongvirae</taxon>
        <taxon>Uroviricota</taxon>
        <taxon>Caudoviricetes</taxon>
    </lineage>
</organism>
<sequence length="391" mass="43591">MKSYTSSRSWALLLVLTALTPACSRWEGEVVESQYQAPLVPDPTYTFQRQGTSSVDLLLPQQAASASETLYSRFLRTAYILNGARWQELKQLFAQGGNNEIALDPLIASSAQQGKYRSAILSDFAEILDDVRRAAGYDGDTYATERYNRRASAGQTGFIGYNQGDNDRFFVTPDGFAPSEVYRGMTLGAVYLDKALGEYLDEKFLTDKTLIQAHETPQLVPGHSYTALEHTWDLAYGYYLQAQKLLQSNSLTGLRGSETKLFDAFALGRLAITEYRYEEALSHLRNIRGLLAQAVAARALEELVGRNTLANLNERPEDAFRFVSRGVGYLYALQFTRRPSGEPYLSHEEVKRLIASLRAGEGLWDSSLREHLDQVARSISSTFALSLPSKG</sequence>